<protein>
    <recommendedName>
        <fullName evidence="2">7TM GPCR serpentine receptor class x (Srx) domain-containing protein</fullName>
    </recommendedName>
</protein>
<evidence type="ECO:0000313" key="3">
    <source>
        <dbReference type="EMBL" id="UMM33088.1"/>
    </source>
</evidence>
<dbReference type="Pfam" id="PF10328">
    <property type="entry name" value="7TM_GPCR_Srx"/>
    <property type="match status" value="1"/>
</dbReference>
<feature type="transmembrane region" description="Helical" evidence="1">
    <location>
        <begin position="109"/>
        <end position="135"/>
    </location>
</feature>
<dbReference type="EMBL" id="CP092624">
    <property type="protein sequence ID" value="UMM33088.1"/>
    <property type="molecule type" value="Genomic_DNA"/>
</dbReference>
<evidence type="ECO:0000259" key="2">
    <source>
        <dbReference type="Pfam" id="PF10328"/>
    </source>
</evidence>
<feature type="transmembrane region" description="Helical" evidence="1">
    <location>
        <begin position="6"/>
        <end position="27"/>
    </location>
</feature>
<dbReference type="InterPro" id="IPR019430">
    <property type="entry name" value="7TM_GPCR_serpentine_rcpt_Srx"/>
</dbReference>
<accession>A0AAE9F015</accession>
<dbReference type="SUPFAM" id="SSF81321">
    <property type="entry name" value="Family A G protein-coupled receptor-like"/>
    <property type="match status" value="1"/>
</dbReference>
<keyword evidence="4" id="KW-1185">Reference proteome</keyword>
<name>A0AAE9F015_CAEBR</name>
<keyword evidence="1" id="KW-1133">Transmembrane helix</keyword>
<dbReference type="PANTHER" id="PTHR23017:SF42">
    <property type="entry name" value="G-PROTEIN COUPLED RECEPTORS FAMILY 1 PROFILE DOMAIN-CONTAINING PROTEIN"/>
    <property type="match status" value="1"/>
</dbReference>
<keyword evidence="1" id="KW-0472">Membrane</keyword>
<dbReference type="PANTHER" id="PTHR23017">
    <property type="entry name" value="SERPENTINE RECEPTOR, CLASS X"/>
    <property type="match status" value="1"/>
</dbReference>
<evidence type="ECO:0000256" key="1">
    <source>
        <dbReference type="SAM" id="Phobius"/>
    </source>
</evidence>
<dbReference type="Gene3D" id="1.20.1070.10">
    <property type="entry name" value="Rhodopsin 7-helix transmembrane proteins"/>
    <property type="match status" value="1"/>
</dbReference>
<reference evidence="3 4" key="1">
    <citation type="submission" date="2022-04" db="EMBL/GenBank/DDBJ databases">
        <title>Chromosome-level reference genomes for two strains of Caenorhabditis briggsae: an improved platform for comparative genomics.</title>
        <authorList>
            <person name="Stevens L."/>
            <person name="Andersen E."/>
        </authorList>
    </citation>
    <scope>NUCLEOTIDE SEQUENCE [LARGE SCALE GENOMIC DNA]</scope>
    <source>
        <strain evidence="3">VX34</strain>
        <tissue evidence="3">Whole-organism</tissue>
    </source>
</reference>
<gene>
    <name evidence="3" type="ORF">L5515_006688</name>
</gene>
<dbReference type="AlphaFoldDB" id="A0AAE9F015"/>
<feature type="domain" description="7TM GPCR serpentine receptor class x (Srx)" evidence="2">
    <location>
        <begin position="13"/>
        <end position="254"/>
    </location>
</feature>
<proteinExistence type="predicted"/>
<evidence type="ECO:0000313" key="4">
    <source>
        <dbReference type="Proteomes" id="UP000829354"/>
    </source>
</evidence>
<organism evidence="3 4">
    <name type="scientific">Caenorhabditis briggsae</name>
    <dbReference type="NCBI Taxonomy" id="6238"/>
    <lineage>
        <taxon>Eukaryota</taxon>
        <taxon>Metazoa</taxon>
        <taxon>Ecdysozoa</taxon>
        <taxon>Nematoda</taxon>
        <taxon>Chromadorea</taxon>
        <taxon>Rhabditida</taxon>
        <taxon>Rhabditina</taxon>
        <taxon>Rhabditomorpha</taxon>
        <taxon>Rhabditoidea</taxon>
        <taxon>Rhabditidae</taxon>
        <taxon>Peloderinae</taxon>
        <taxon>Caenorhabditis</taxon>
    </lineage>
</organism>
<feature type="transmembrane region" description="Helical" evidence="1">
    <location>
        <begin position="155"/>
        <end position="178"/>
    </location>
</feature>
<keyword evidence="1" id="KW-0812">Transmembrane</keyword>
<dbReference type="CDD" id="cd00637">
    <property type="entry name" value="7tm_classA_rhodopsin-like"/>
    <property type="match status" value="1"/>
</dbReference>
<dbReference type="Proteomes" id="UP000829354">
    <property type="component" value="Chromosome V"/>
</dbReference>
<sequence>MEDYIAVALITCFVTVSGILSNTYVFLAARKMSSMRSSFGTITKNQKNVKYTKKFFTSPIRFTHFVGTTAMTSYEISNLSHLLISVNRLCAVYLPSHYEKFFSIRKTKFMILTIWLTSIVGCIILYEGIGCNLYYDESSWTLAFIQTKKCVQLTWYSDFGFNISVVVLTLITNLLTAVKARRNNQTLMNAAGIKMSKTQKQRELNFIRQTFFQGLSVTTGQITYYLIAPIFTNPVITFVVGSLWGFMHAVEGNFIDNDVITKKYFIFEKILCNIINVHQKEHSQPPTDTEEQTISNPNDRFPTTKVFEIAYGE</sequence>